<dbReference type="GO" id="GO:1900376">
    <property type="term" value="P:regulation of secondary metabolite biosynthetic process"/>
    <property type="evidence" value="ECO:0007669"/>
    <property type="project" value="TreeGrafter"/>
</dbReference>
<keyword evidence="9" id="KW-0804">Transcription</keyword>
<dbReference type="Proteomes" id="UP000000347">
    <property type="component" value="Chromosome"/>
</dbReference>
<evidence type="ECO:0000256" key="2">
    <source>
        <dbReference type="ARBA" id="ARBA00007957"/>
    </source>
</evidence>
<evidence type="ECO:0000256" key="4">
    <source>
        <dbReference type="ARBA" id="ARBA00022491"/>
    </source>
</evidence>
<evidence type="ECO:0000256" key="6">
    <source>
        <dbReference type="ARBA" id="ARBA00022833"/>
    </source>
</evidence>
<dbReference type="eggNOG" id="COG0735">
    <property type="taxonomic scope" value="Bacteria"/>
</dbReference>
<evidence type="ECO:0000313" key="12">
    <source>
        <dbReference type="Proteomes" id="UP000000347"/>
    </source>
</evidence>
<feature type="binding site" evidence="10">
    <location>
        <position position="134"/>
    </location>
    <ligand>
        <name>Zn(2+)</name>
        <dbReference type="ChEBI" id="CHEBI:29105"/>
    </ligand>
</feature>
<dbReference type="OrthoDB" id="8659436at2"/>
<dbReference type="SUPFAM" id="SSF46785">
    <property type="entry name" value="Winged helix' DNA-binding domain"/>
    <property type="match status" value="1"/>
</dbReference>
<comment type="similarity">
    <text evidence="2">Belongs to the Fur family.</text>
</comment>
<dbReference type="InterPro" id="IPR043135">
    <property type="entry name" value="Fur_C"/>
</dbReference>
<dbReference type="InterPro" id="IPR036390">
    <property type="entry name" value="WH_DNA-bd_sf"/>
</dbReference>
<dbReference type="CDD" id="cd07153">
    <property type="entry name" value="Fur_like"/>
    <property type="match status" value="1"/>
</dbReference>
<comment type="subcellular location">
    <subcellularLocation>
        <location evidence="1">Cytoplasm</location>
    </subcellularLocation>
</comment>
<dbReference type="RefSeq" id="WP_013289526.1">
    <property type="nucleotide sequence ID" value="NC_014392.1"/>
</dbReference>
<dbReference type="Gene3D" id="1.10.10.10">
    <property type="entry name" value="Winged helix-like DNA-binding domain superfamily/Winged helix DNA-binding domain"/>
    <property type="match status" value="1"/>
</dbReference>
<dbReference type="EMBL" id="CP002164">
    <property type="protein sequence ID" value="ADL41519.1"/>
    <property type="molecule type" value="Genomic_DNA"/>
</dbReference>
<keyword evidence="6 10" id="KW-0862">Zinc</keyword>
<dbReference type="InterPro" id="IPR002481">
    <property type="entry name" value="FUR"/>
</dbReference>
<reference evidence="11 12" key="1">
    <citation type="journal article" date="2010" name="J. Bacteriol.">
        <title>Complete genome sequence of the cellulolytic thermophile Caldicellulosiruptor obsidiansis OB47T.</title>
        <authorList>
            <person name="Elkins J.G."/>
            <person name="Lochner A."/>
            <person name="Hamilton-Brehm S.D."/>
            <person name="Davenport K.W."/>
            <person name="Podar M."/>
            <person name="Brown S.D."/>
            <person name="Land M.L."/>
            <person name="Hauser L.J."/>
            <person name="Klingeman D.M."/>
            <person name="Raman B."/>
            <person name="Goodwin L.A."/>
            <person name="Tapia R."/>
            <person name="Meincke L.J."/>
            <person name="Detter J.C."/>
            <person name="Bruce D.C."/>
            <person name="Han C.S."/>
            <person name="Palumbo A.V."/>
            <person name="Cottingham R.W."/>
            <person name="Keller M."/>
            <person name="Graham D.E."/>
        </authorList>
    </citation>
    <scope>NUCLEOTIDE SEQUENCE [LARGE SCALE GENOMIC DNA]</scope>
    <source>
        <strain evidence="12">ATCC BAA-2073 / strain OB47</strain>
    </source>
</reference>
<keyword evidence="5 10" id="KW-0479">Metal-binding</keyword>
<dbReference type="InterPro" id="IPR036388">
    <property type="entry name" value="WH-like_DNA-bd_sf"/>
</dbReference>
<evidence type="ECO:0000256" key="3">
    <source>
        <dbReference type="ARBA" id="ARBA00022490"/>
    </source>
</evidence>
<keyword evidence="12" id="KW-1185">Reference proteome</keyword>
<dbReference type="GO" id="GO:0005737">
    <property type="term" value="C:cytoplasm"/>
    <property type="evidence" value="ECO:0007669"/>
    <property type="project" value="UniProtKB-SubCell"/>
</dbReference>
<evidence type="ECO:0000256" key="7">
    <source>
        <dbReference type="ARBA" id="ARBA00023015"/>
    </source>
</evidence>
<evidence type="ECO:0000256" key="9">
    <source>
        <dbReference type="ARBA" id="ARBA00023163"/>
    </source>
</evidence>
<sequence>MNDLKLLKDQLEKKGIKPSLIRLKIYEYLTKHKTHPTAEEVYSTLLKEIPTLSKTSVYNTLSLFVEKGLAQMITIEENIARFDADTSVHGHFQCKVCGKIYDFLVEKDSIESSLDPSFDVEEIYVYYKGVCPYCKNKNLS</sequence>
<evidence type="ECO:0000256" key="5">
    <source>
        <dbReference type="ARBA" id="ARBA00022723"/>
    </source>
</evidence>
<dbReference type="Pfam" id="PF01475">
    <property type="entry name" value="FUR"/>
    <property type="match status" value="1"/>
</dbReference>
<dbReference type="STRING" id="608506.COB47_0155"/>
<evidence type="ECO:0000256" key="10">
    <source>
        <dbReference type="PIRSR" id="PIRSR602481-1"/>
    </source>
</evidence>
<feature type="binding site" evidence="10">
    <location>
        <position position="131"/>
    </location>
    <ligand>
        <name>Zn(2+)</name>
        <dbReference type="ChEBI" id="CHEBI:29105"/>
    </ligand>
</feature>
<dbReference type="AlphaFoldDB" id="D9THF4"/>
<dbReference type="GO" id="GO:0003700">
    <property type="term" value="F:DNA-binding transcription factor activity"/>
    <property type="evidence" value="ECO:0007669"/>
    <property type="project" value="InterPro"/>
</dbReference>
<dbReference type="PANTHER" id="PTHR33202:SF8">
    <property type="entry name" value="PEROXIDE-RESPONSIVE REPRESSOR PERR"/>
    <property type="match status" value="1"/>
</dbReference>
<proteinExistence type="inferred from homology"/>
<feature type="binding site" evidence="10">
    <location>
        <position position="97"/>
    </location>
    <ligand>
        <name>Zn(2+)</name>
        <dbReference type="ChEBI" id="CHEBI:29105"/>
    </ligand>
</feature>
<feature type="binding site" evidence="10">
    <location>
        <position position="94"/>
    </location>
    <ligand>
        <name>Zn(2+)</name>
        <dbReference type="ChEBI" id="CHEBI:29105"/>
    </ligand>
</feature>
<accession>D9THF4</accession>
<dbReference type="FunFam" id="1.10.10.10:FF:000007">
    <property type="entry name" value="Ferric uptake regulation protein"/>
    <property type="match status" value="1"/>
</dbReference>
<keyword evidence="7" id="KW-0805">Transcription regulation</keyword>
<dbReference type="HOGENOM" id="CLU_096072_4_2_9"/>
<evidence type="ECO:0000256" key="8">
    <source>
        <dbReference type="ARBA" id="ARBA00023125"/>
    </source>
</evidence>
<keyword evidence="3" id="KW-0963">Cytoplasm</keyword>
<dbReference type="KEGG" id="cob:COB47_0155"/>
<keyword evidence="4" id="KW-0678">Repressor</keyword>
<comment type="cofactor">
    <cofactor evidence="10">
        <name>Zn(2+)</name>
        <dbReference type="ChEBI" id="CHEBI:29105"/>
    </cofactor>
    <text evidence="10">Binds 1 zinc ion per subunit.</text>
</comment>
<gene>
    <name evidence="11" type="ordered locus">COB47_0155</name>
</gene>
<evidence type="ECO:0000256" key="1">
    <source>
        <dbReference type="ARBA" id="ARBA00004496"/>
    </source>
</evidence>
<dbReference type="Gene3D" id="3.30.1490.190">
    <property type="match status" value="1"/>
</dbReference>
<protein>
    <submittedName>
        <fullName evidence="11">Ferric uptake regulator, Fur family</fullName>
    </submittedName>
</protein>
<keyword evidence="8" id="KW-0238">DNA-binding</keyword>
<dbReference type="GO" id="GO:0008270">
    <property type="term" value="F:zinc ion binding"/>
    <property type="evidence" value="ECO:0007669"/>
    <property type="project" value="TreeGrafter"/>
</dbReference>
<organism evidence="11 12">
    <name type="scientific">Caldicellulosiruptor obsidiansis (strain ATCC BAA-2073 / JCM 16842 / OB47)</name>
    <dbReference type="NCBI Taxonomy" id="608506"/>
    <lineage>
        <taxon>Bacteria</taxon>
        <taxon>Bacillati</taxon>
        <taxon>Bacillota</taxon>
        <taxon>Bacillota incertae sedis</taxon>
        <taxon>Caldicellulosiruptorales</taxon>
        <taxon>Caldicellulosiruptoraceae</taxon>
        <taxon>Caldicellulosiruptor</taxon>
    </lineage>
</organism>
<dbReference type="GO" id="GO:0045892">
    <property type="term" value="P:negative regulation of DNA-templated transcription"/>
    <property type="evidence" value="ECO:0007669"/>
    <property type="project" value="TreeGrafter"/>
</dbReference>
<evidence type="ECO:0000313" key="11">
    <source>
        <dbReference type="EMBL" id="ADL41519.1"/>
    </source>
</evidence>
<dbReference type="GO" id="GO:0000976">
    <property type="term" value="F:transcription cis-regulatory region binding"/>
    <property type="evidence" value="ECO:0007669"/>
    <property type="project" value="TreeGrafter"/>
</dbReference>
<name>D9THF4_CALOO</name>
<dbReference type="PANTHER" id="PTHR33202">
    <property type="entry name" value="ZINC UPTAKE REGULATION PROTEIN"/>
    <property type="match status" value="1"/>
</dbReference>